<keyword evidence="8" id="KW-0067">ATP-binding</keyword>
<dbReference type="EMBL" id="CP009530">
    <property type="protein sequence ID" value="AKB58138.1"/>
    <property type="molecule type" value="Genomic_DNA"/>
</dbReference>
<dbReference type="Pfam" id="PF04851">
    <property type="entry name" value="ResIII"/>
    <property type="match status" value="1"/>
</dbReference>
<evidence type="ECO:0000256" key="2">
    <source>
        <dbReference type="ARBA" id="ARBA00009046"/>
    </source>
</evidence>
<dbReference type="Proteomes" id="UP000033079">
    <property type="component" value="Chromosome"/>
</dbReference>
<keyword evidence="4" id="KW-0479">Metal-binding</keyword>
<dbReference type="InterPro" id="IPR006483">
    <property type="entry name" value="CRISPR-assoc_Cas3_HD"/>
</dbReference>
<dbReference type="SMART" id="SM00487">
    <property type="entry name" value="DEXDc"/>
    <property type="match status" value="1"/>
</dbReference>
<evidence type="ECO:0000313" key="13">
    <source>
        <dbReference type="Proteomes" id="UP000033079"/>
    </source>
</evidence>
<feature type="domain" description="HD Cas3-type" evidence="11">
    <location>
        <begin position="1"/>
        <end position="183"/>
    </location>
</feature>
<dbReference type="NCBIfam" id="TIGR01587">
    <property type="entry name" value="cas3_core"/>
    <property type="match status" value="1"/>
</dbReference>
<dbReference type="GO" id="GO:0003723">
    <property type="term" value="F:RNA binding"/>
    <property type="evidence" value="ECO:0007669"/>
    <property type="project" value="TreeGrafter"/>
</dbReference>
<keyword evidence="6" id="KW-0378">Hydrolase</keyword>
<sequence length="832" mass="95383">MDVVAVADQWWENSPNIRRSFSQETGLSEEQTYAWVMFFVALHDLGKFDIRFQMKALELAKENYKANLPKGIGSKSYFHGDEGYKWFIKESEIYFGDIERQSWLQNWFAAVAGHHGTIPNHSEPNPPSFVDESIKIQDSVARQEWIQELNHLFLKPAGISFADIPLKNPPILLAGFCSVCDWLGSNRDYFEFQRSGSSLKDYFIARKRKALHILEDFGLLSHINTKGGMEALYPKYTPQNIQVLIDKLFLQQSLVIIEANTGSGKTEASLAYASKLLALDLADSLIFALPTQTTANSMLKRLESVAGRIFGDRDNIILAHGKRDSNEHFKKMIERYKRSTSCQDDFEAGAQCSEWLSSSRKRSFLGQIAVTTVDQVMLSAIRPLRHYFVRSFGIGKGVLIIDEIHAYDAYMYGILEAVIKQQKQAGGSVILLSATLPAYQKQLLLKAWGIDTAIDEQAYPLILQAVDNDVHAFTLDNDVSCQEKRVEIELWKNDDCIIMTKQLEQIVQAAENGAKVGIVCNLVDDAQRYAHILSEMTSVPVDIFHSRYRYCDRMNKEKMVLDYYGENSFNEGRILVGTQVIEQSLNIDFDWLITFICPIDLLFQRIGRLHRFLKQRPNSYKIPLCTVVMPKIDNLDLLENPKKIYGLHNFIYENTRVLWRTQCLLEQHSAIKFPNAYRDWIERVYDKSAWENEPESLTKLHEKYEMDQQASNYASKELTRADTYFIDSEGNASSLTREGEMNLSVIPVMEKSGIRCFLDGTPVPRSSDKYDREQLSQNSIGVPSSWESILPPQSKDGLHYLLMVKTEYGWRFDYEGGYLLYTQDRGLQRVKT</sequence>
<dbReference type="HOGENOM" id="CLU_013924_1_0_2"/>
<dbReference type="CDD" id="cd09641">
    <property type="entry name" value="Cas3''_I"/>
    <property type="match status" value="1"/>
</dbReference>
<comment type="similarity">
    <text evidence="1">In the N-terminal section; belongs to the CRISPR-associated nuclease Cas3-HD family.</text>
</comment>
<dbReference type="GO" id="GO:0046872">
    <property type="term" value="F:metal ion binding"/>
    <property type="evidence" value="ECO:0007669"/>
    <property type="project" value="UniProtKB-KW"/>
</dbReference>
<dbReference type="GO" id="GO:0003724">
    <property type="term" value="F:RNA helicase activity"/>
    <property type="evidence" value="ECO:0007669"/>
    <property type="project" value="TreeGrafter"/>
</dbReference>
<protein>
    <submittedName>
        <fullName evidence="12">CRISPR-associated helicase Cas3, protein</fullName>
    </submittedName>
</protein>
<dbReference type="InterPro" id="IPR006474">
    <property type="entry name" value="Helicase_Cas3_CRISPR-ass_core"/>
</dbReference>
<evidence type="ECO:0000259" key="10">
    <source>
        <dbReference type="PROSITE" id="PS51192"/>
    </source>
</evidence>
<dbReference type="InterPro" id="IPR006935">
    <property type="entry name" value="Helicase/UvrB_N"/>
</dbReference>
<reference evidence="12 13" key="1">
    <citation type="submission" date="2014-07" db="EMBL/GenBank/DDBJ databases">
        <title>Methanogenic archaea and the global carbon cycle.</title>
        <authorList>
            <person name="Henriksen J.R."/>
            <person name="Luke J."/>
            <person name="Reinhart S."/>
            <person name="Benedict M.N."/>
            <person name="Youngblut N.D."/>
            <person name="Metcalf M.E."/>
            <person name="Whitaker R.J."/>
            <person name="Metcalf W.W."/>
        </authorList>
    </citation>
    <scope>NUCLEOTIDE SEQUENCE [LARGE SCALE GENOMIC DNA]</scope>
    <source>
        <strain evidence="12 13">227</strain>
    </source>
</reference>
<dbReference type="GO" id="GO:0051607">
    <property type="term" value="P:defense response to virus"/>
    <property type="evidence" value="ECO:0007669"/>
    <property type="project" value="UniProtKB-KW"/>
</dbReference>
<dbReference type="SUPFAM" id="SSF52540">
    <property type="entry name" value="P-loop containing nucleoside triphosphate hydrolases"/>
    <property type="match status" value="1"/>
</dbReference>
<dbReference type="InterPro" id="IPR014001">
    <property type="entry name" value="Helicase_ATP-bd"/>
</dbReference>
<name>A0A0E3R3M9_METBA</name>
<dbReference type="GO" id="GO:0140097">
    <property type="term" value="F:catalytic activity, acting on DNA"/>
    <property type="evidence" value="ECO:0007669"/>
    <property type="project" value="UniProtKB-ARBA"/>
</dbReference>
<keyword evidence="9" id="KW-0051">Antiviral defense</keyword>
<dbReference type="AlphaFoldDB" id="A0A0E3R3M9"/>
<accession>A0A0E3R3M9</accession>
<dbReference type="PANTHER" id="PTHR47963">
    <property type="entry name" value="DEAD-BOX ATP-DEPENDENT RNA HELICASE 47, MITOCHONDRIAL"/>
    <property type="match status" value="1"/>
</dbReference>
<gene>
    <name evidence="12" type="ORF">MSBR2_1622</name>
</gene>
<dbReference type="GO" id="GO:0004518">
    <property type="term" value="F:nuclease activity"/>
    <property type="evidence" value="ECO:0007669"/>
    <property type="project" value="UniProtKB-KW"/>
</dbReference>
<evidence type="ECO:0000256" key="5">
    <source>
        <dbReference type="ARBA" id="ARBA00022741"/>
    </source>
</evidence>
<dbReference type="GO" id="GO:0005524">
    <property type="term" value="F:ATP binding"/>
    <property type="evidence" value="ECO:0007669"/>
    <property type="project" value="UniProtKB-KW"/>
</dbReference>
<dbReference type="PATRIC" id="fig|1434106.5.peg.2085"/>
<keyword evidence="7" id="KW-0347">Helicase</keyword>
<dbReference type="Pfam" id="PF18019">
    <property type="entry name" value="Cas3_HD"/>
    <property type="match status" value="1"/>
</dbReference>
<dbReference type="NCBIfam" id="TIGR01596">
    <property type="entry name" value="cas3_HD"/>
    <property type="match status" value="1"/>
</dbReference>
<evidence type="ECO:0000256" key="7">
    <source>
        <dbReference type="ARBA" id="ARBA00022806"/>
    </source>
</evidence>
<evidence type="ECO:0000256" key="3">
    <source>
        <dbReference type="ARBA" id="ARBA00022722"/>
    </source>
</evidence>
<feature type="domain" description="Helicase ATP-binding" evidence="10">
    <location>
        <begin position="246"/>
        <end position="454"/>
    </location>
</feature>
<evidence type="ECO:0000256" key="8">
    <source>
        <dbReference type="ARBA" id="ARBA00022840"/>
    </source>
</evidence>
<dbReference type="PROSITE" id="PS51643">
    <property type="entry name" value="HD_CAS3"/>
    <property type="match status" value="1"/>
</dbReference>
<dbReference type="Gene3D" id="1.10.3210.30">
    <property type="match status" value="1"/>
</dbReference>
<evidence type="ECO:0000256" key="4">
    <source>
        <dbReference type="ARBA" id="ARBA00022723"/>
    </source>
</evidence>
<keyword evidence="3" id="KW-0540">Nuclease</keyword>
<dbReference type="GO" id="GO:0003677">
    <property type="term" value="F:DNA binding"/>
    <property type="evidence" value="ECO:0007669"/>
    <property type="project" value="InterPro"/>
</dbReference>
<evidence type="ECO:0000256" key="6">
    <source>
        <dbReference type="ARBA" id="ARBA00022801"/>
    </source>
</evidence>
<dbReference type="Pfam" id="PF22590">
    <property type="entry name" value="Cas3-like_C_2"/>
    <property type="match status" value="1"/>
</dbReference>
<dbReference type="InterPro" id="IPR050547">
    <property type="entry name" value="DEAD_box_RNA_helicases"/>
</dbReference>
<proteinExistence type="inferred from homology"/>
<dbReference type="GO" id="GO:0016787">
    <property type="term" value="F:hydrolase activity"/>
    <property type="evidence" value="ECO:0007669"/>
    <property type="project" value="UniProtKB-KW"/>
</dbReference>
<evidence type="ECO:0000256" key="9">
    <source>
        <dbReference type="ARBA" id="ARBA00023118"/>
    </source>
</evidence>
<keyword evidence="5" id="KW-0547">Nucleotide-binding</keyword>
<dbReference type="InterPro" id="IPR054712">
    <property type="entry name" value="Cas3-like_dom"/>
</dbReference>
<evidence type="ECO:0000313" key="12">
    <source>
        <dbReference type="EMBL" id="AKB58138.1"/>
    </source>
</evidence>
<evidence type="ECO:0000259" key="11">
    <source>
        <dbReference type="PROSITE" id="PS51643"/>
    </source>
</evidence>
<dbReference type="PROSITE" id="PS51192">
    <property type="entry name" value="HELICASE_ATP_BIND_1"/>
    <property type="match status" value="1"/>
</dbReference>
<dbReference type="KEGG" id="mbar:MSBR2_1622"/>
<dbReference type="InterPro" id="IPR038257">
    <property type="entry name" value="CRISPR-assoc_Cas3_HD_sf"/>
</dbReference>
<dbReference type="Gene3D" id="3.40.50.300">
    <property type="entry name" value="P-loop containing nucleotide triphosphate hydrolases"/>
    <property type="match status" value="2"/>
</dbReference>
<dbReference type="PANTHER" id="PTHR47963:SF9">
    <property type="entry name" value="CRISPR-ASSOCIATED ENDONUCLEASE_HELICASE CAS3"/>
    <property type="match status" value="1"/>
</dbReference>
<evidence type="ECO:0000256" key="1">
    <source>
        <dbReference type="ARBA" id="ARBA00006847"/>
    </source>
</evidence>
<organism evidence="12 13">
    <name type="scientific">Methanosarcina barkeri 227</name>
    <dbReference type="NCBI Taxonomy" id="1434106"/>
    <lineage>
        <taxon>Archaea</taxon>
        <taxon>Methanobacteriati</taxon>
        <taxon>Methanobacteriota</taxon>
        <taxon>Stenosarchaea group</taxon>
        <taxon>Methanomicrobia</taxon>
        <taxon>Methanosarcinales</taxon>
        <taxon>Methanosarcinaceae</taxon>
        <taxon>Methanosarcina</taxon>
    </lineage>
</organism>
<dbReference type="NCBIfam" id="NF007248">
    <property type="entry name" value="PRK09694.1"/>
    <property type="match status" value="1"/>
</dbReference>
<comment type="similarity">
    <text evidence="2">In the central section; belongs to the CRISPR-associated helicase Cas3 family.</text>
</comment>
<dbReference type="InterPro" id="IPR027417">
    <property type="entry name" value="P-loop_NTPase"/>
</dbReference>